<dbReference type="Gene3D" id="3.20.20.10">
    <property type="entry name" value="Alanine racemase"/>
    <property type="match status" value="1"/>
</dbReference>
<dbReference type="InterPro" id="IPR022644">
    <property type="entry name" value="De-COase2_N"/>
</dbReference>
<reference evidence="15 16" key="2">
    <citation type="submission" date="2019-11" db="EMBL/GenBank/DDBJ databases">
        <title>Whole-genome sequencing of Allorhizobium vitis.</title>
        <authorList>
            <person name="Gan H.M."/>
            <person name="Savka M.A."/>
        </authorList>
    </citation>
    <scope>NUCLEOTIDE SEQUENCE [LARGE SCALE GENOMIC DNA]</scope>
    <source>
        <strain evidence="14 16">RF2/1</strain>
        <strain evidence="13 15">T1/7</strain>
    </source>
</reference>
<dbReference type="GO" id="GO:0004586">
    <property type="term" value="F:ornithine decarboxylase activity"/>
    <property type="evidence" value="ECO:0007669"/>
    <property type="project" value="UniProtKB-EC"/>
</dbReference>
<dbReference type="PROSITE" id="PS00878">
    <property type="entry name" value="ODR_DC_2_1"/>
    <property type="match status" value="1"/>
</dbReference>
<dbReference type="OMA" id="SFFVCDL"/>
<comment type="similarity">
    <text evidence="2">Belongs to the Orn/Lys/Arg decarboxylase class-II family.</text>
</comment>
<evidence type="ECO:0000313" key="17">
    <source>
        <dbReference type="Proteomes" id="UP000436911"/>
    </source>
</evidence>
<dbReference type="EC" id="4.1.1.17" evidence="6"/>
<dbReference type="EMBL" id="MBFE02000013">
    <property type="protein sequence ID" value="MUO43659.1"/>
    <property type="molecule type" value="Genomic_DNA"/>
</dbReference>
<evidence type="ECO:0000313" key="10">
    <source>
        <dbReference type="EMBL" id="KAA3523827.1"/>
    </source>
</evidence>
<keyword evidence="15" id="KW-1185">Reference proteome</keyword>
<dbReference type="GO" id="GO:0005737">
    <property type="term" value="C:cytoplasm"/>
    <property type="evidence" value="ECO:0007669"/>
    <property type="project" value="TreeGrafter"/>
</dbReference>
<gene>
    <name evidence="14" type="ORF">BBK91_017765</name>
    <name evidence="13" type="ORF">BBL17_017910</name>
    <name evidence="11" type="ORF">DXT89_19080</name>
    <name evidence="10" type="ORF">DXT89_20320</name>
    <name evidence="12" type="ORF">IEI95_011850</name>
</gene>
<dbReference type="Proteomes" id="UP000179454">
    <property type="component" value="Unassembled WGS sequence"/>
</dbReference>
<feature type="domain" description="Orn/DAP/Arg decarboxylase 2 N-terminal" evidence="9">
    <location>
        <begin position="27"/>
        <end position="259"/>
    </location>
</feature>
<proteinExistence type="inferred from homology"/>
<dbReference type="EMBL" id="JACXXJ020000005">
    <property type="protein sequence ID" value="MBF2714904.1"/>
    <property type="molecule type" value="Genomic_DNA"/>
</dbReference>
<dbReference type="InterPro" id="IPR000183">
    <property type="entry name" value="Orn/DAP/Arg_de-COase"/>
</dbReference>
<reference evidence="10 17" key="1">
    <citation type="submission" date="2018-08" db="EMBL/GenBank/DDBJ databases">
        <title>Genome sequencing of Agrobacterium vitis strain ICMP 10754.</title>
        <authorList>
            <person name="Visnovsky S.B."/>
            <person name="Pitman A.R."/>
        </authorList>
    </citation>
    <scope>NUCLEOTIDE SEQUENCE [LARGE SCALE GENOMIC DNA]</scope>
    <source>
        <strain evidence="10 17">ICMP 10754</strain>
    </source>
</reference>
<comment type="cofactor">
    <cofactor evidence="1 8">
        <name>pyridoxal 5'-phosphate</name>
        <dbReference type="ChEBI" id="CHEBI:597326"/>
    </cofactor>
</comment>
<dbReference type="InterPro" id="IPR009006">
    <property type="entry name" value="Ala_racemase/Decarboxylase_C"/>
</dbReference>
<dbReference type="AlphaFoldDB" id="A0A120DB91"/>
<sequence>MTTARILDFINTQRPEGPCLVVDLDVVRDNYGAFRHALPDSAIYYAVKANPEPAILSLLASLGSNFDCASVAEIEMALAAGATAQRISFGNTIKKERDIAKAHALGINLFAVDSHEEVEKIARAAPGARVFCRVLTDGEGAEWPLSRKFGCVPQMAVDVLVYAHQHGLESFGVSFHVGSQMTKVDAWDAALGDAKRVFAQLAKQGIYLQMVNMGGGFPTKYLRDIPSAEAYGQAINASLKKHFGNNIPQTIIEPGRGMVGNAGVIKAEVVLISKKSDNDAHRWVFLDIGKFGGLAETMDEAIRYPIRTAHDGDEMEPCVLAGPTCDSADVMYEKNMYPLPLSLTIGDDVLIEGTGAYTTTYSAVAFNGFEPLKAYVI</sequence>
<evidence type="ECO:0000313" key="13">
    <source>
        <dbReference type="EMBL" id="MUO43659.1"/>
    </source>
</evidence>
<reference evidence="12" key="3">
    <citation type="submission" date="2020-11" db="EMBL/GenBank/DDBJ databases">
        <title>Agrobacterium vitis strain K377 genome.</title>
        <authorList>
            <person name="Xi H."/>
        </authorList>
    </citation>
    <scope>NUCLEOTIDE SEQUENCE</scope>
    <source>
        <strain evidence="12">K377</strain>
    </source>
</reference>
<evidence type="ECO:0000256" key="8">
    <source>
        <dbReference type="PIRSR" id="PIRSR600183-50"/>
    </source>
</evidence>
<dbReference type="EMBL" id="QUSG01000014">
    <property type="protein sequence ID" value="KAA3524202.1"/>
    <property type="molecule type" value="Genomic_DNA"/>
</dbReference>
<dbReference type="InterPro" id="IPR029066">
    <property type="entry name" value="PLP-binding_barrel"/>
</dbReference>
<dbReference type="Proteomes" id="UP000179536">
    <property type="component" value="Unassembled WGS sequence"/>
</dbReference>
<comment type="catalytic activity">
    <reaction evidence="7">
        <text>L-ornithine + H(+) = putrescine + CO2</text>
        <dbReference type="Rhea" id="RHEA:22964"/>
        <dbReference type="ChEBI" id="CHEBI:15378"/>
        <dbReference type="ChEBI" id="CHEBI:16526"/>
        <dbReference type="ChEBI" id="CHEBI:46911"/>
        <dbReference type="ChEBI" id="CHEBI:326268"/>
        <dbReference type="EC" id="4.1.1.17"/>
    </reaction>
</comment>
<dbReference type="EMBL" id="QUSG01000015">
    <property type="protein sequence ID" value="KAA3523827.1"/>
    <property type="molecule type" value="Genomic_DNA"/>
</dbReference>
<evidence type="ECO:0000256" key="2">
    <source>
        <dbReference type="ARBA" id="ARBA00008872"/>
    </source>
</evidence>
<dbReference type="FunFam" id="2.40.37.10:FF:000004">
    <property type="entry name" value="Ornithine decarboxylase"/>
    <property type="match status" value="1"/>
</dbReference>
<dbReference type="EMBL" id="MBFA02000011">
    <property type="protein sequence ID" value="MUP11710.1"/>
    <property type="molecule type" value="Genomic_DNA"/>
</dbReference>
<organism evidence="10 17">
    <name type="scientific">Agrobacterium vitis</name>
    <name type="common">Rhizobium vitis</name>
    <dbReference type="NCBI Taxonomy" id="373"/>
    <lineage>
        <taxon>Bacteria</taxon>
        <taxon>Pseudomonadati</taxon>
        <taxon>Pseudomonadota</taxon>
        <taxon>Alphaproteobacteria</taxon>
        <taxon>Hyphomicrobiales</taxon>
        <taxon>Rhizobiaceae</taxon>
        <taxon>Rhizobium/Agrobacterium group</taxon>
        <taxon>Agrobacterium</taxon>
    </lineage>
</organism>
<evidence type="ECO:0000256" key="6">
    <source>
        <dbReference type="ARBA" id="ARBA00034138"/>
    </source>
</evidence>
<evidence type="ECO:0000256" key="3">
    <source>
        <dbReference type="ARBA" id="ARBA00022898"/>
    </source>
</evidence>
<protein>
    <recommendedName>
        <fullName evidence="6">ornithine decarboxylase</fullName>
        <ecNumber evidence="6">4.1.1.17</ecNumber>
    </recommendedName>
</protein>
<dbReference type="Proteomes" id="UP000655037">
    <property type="component" value="Unassembled WGS sequence"/>
</dbReference>
<dbReference type="PRINTS" id="PR01179">
    <property type="entry name" value="ODADCRBXLASE"/>
</dbReference>
<dbReference type="InterPro" id="IPR002433">
    <property type="entry name" value="Orn_de-COase"/>
</dbReference>
<dbReference type="PRINTS" id="PR01182">
    <property type="entry name" value="ORNDCRBXLASE"/>
</dbReference>
<evidence type="ECO:0000256" key="4">
    <source>
        <dbReference type="ARBA" id="ARBA00023239"/>
    </source>
</evidence>
<evidence type="ECO:0000313" key="15">
    <source>
        <dbReference type="Proteomes" id="UP000179454"/>
    </source>
</evidence>
<dbReference type="Gene3D" id="2.40.37.10">
    <property type="entry name" value="Lyase, Ornithine Decarboxylase, Chain A, domain 1"/>
    <property type="match status" value="1"/>
</dbReference>
<evidence type="ECO:0000256" key="7">
    <source>
        <dbReference type="ARBA" id="ARBA00049127"/>
    </source>
</evidence>
<dbReference type="Pfam" id="PF02784">
    <property type="entry name" value="Orn_Arg_deC_N"/>
    <property type="match status" value="1"/>
</dbReference>
<comment type="caution">
    <text evidence="10">The sequence shown here is derived from an EMBL/GenBank/DDBJ whole genome shotgun (WGS) entry which is preliminary data.</text>
</comment>
<dbReference type="FunFam" id="3.20.20.10:FF:000008">
    <property type="entry name" value="Ornithine decarboxylase"/>
    <property type="match status" value="1"/>
</dbReference>
<comment type="pathway">
    <text evidence="5">Amine and polyamine biosynthesis; putrescine biosynthesis via L-ornithine pathway; putrescine from L-ornithine: step 1/1.</text>
</comment>
<feature type="modified residue" description="N6-(pyridoxal phosphate)lysine" evidence="8">
    <location>
        <position position="48"/>
    </location>
</feature>
<dbReference type="InterPro" id="IPR022657">
    <property type="entry name" value="De-COase2_CS"/>
</dbReference>
<evidence type="ECO:0000313" key="12">
    <source>
        <dbReference type="EMBL" id="MBF2714904.1"/>
    </source>
</evidence>
<evidence type="ECO:0000259" key="9">
    <source>
        <dbReference type="Pfam" id="PF02784"/>
    </source>
</evidence>
<dbReference type="SUPFAM" id="SSF50621">
    <property type="entry name" value="Alanine racemase C-terminal domain-like"/>
    <property type="match status" value="1"/>
</dbReference>
<dbReference type="PROSITE" id="PS00879">
    <property type="entry name" value="ODR_DC_2_2"/>
    <property type="match status" value="1"/>
</dbReference>
<dbReference type="CDD" id="cd00622">
    <property type="entry name" value="PLPDE_III_ODC"/>
    <property type="match status" value="1"/>
</dbReference>
<feature type="active site" description="Proton donor" evidence="8">
    <location>
        <position position="325"/>
    </location>
</feature>
<dbReference type="Proteomes" id="UP000436911">
    <property type="component" value="Unassembled WGS sequence"/>
</dbReference>
<evidence type="ECO:0000313" key="16">
    <source>
        <dbReference type="Proteomes" id="UP000179536"/>
    </source>
</evidence>
<evidence type="ECO:0000256" key="1">
    <source>
        <dbReference type="ARBA" id="ARBA00001933"/>
    </source>
</evidence>
<dbReference type="PANTHER" id="PTHR11482:SF6">
    <property type="entry name" value="ORNITHINE DECARBOXYLASE 1-RELATED"/>
    <property type="match status" value="1"/>
</dbReference>
<evidence type="ECO:0000256" key="5">
    <source>
        <dbReference type="ARBA" id="ARBA00034115"/>
    </source>
</evidence>
<dbReference type="GO" id="GO:0033387">
    <property type="term" value="P:putrescine biosynthetic process from arginine, via ornithine"/>
    <property type="evidence" value="ECO:0007669"/>
    <property type="project" value="TreeGrafter"/>
</dbReference>
<dbReference type="InterPro" id="IPR022653">
    <property type="entry name" value="De-COase2_pyr-phos_BS"/>
</dbReference>
<dbReference type="RefSeq" id="WP_015917152.1">
    <property type="nucleotide sequence ID" value="NZ_AP023279.1"/>
</dbReference>
<evidence type="ECO:0000313" key="14">
    <source>
        <dbReference type="EMBL" id="MUP11710.1"/>
    </source>
</evidence>
<keyword evidence="4" id="KW-0456">Lyase</keyword>
<keyword evidence="3 8" id="KW-0663">Pyridoxal phosphate</keyword>
<dbReference type="PANTHER" id="PTHR11482">
    <property type="entry name" value="ARGININE/DIAMINOPIMELATE/ORNITHINE DECARBOXYLASE"/>
    <property type="match status" value="1"/>
</dbReference>
<dbReference type="OrthoDB" id="9802147at2"/>
<name>A0A120DB91_AGRVI</name>
<dbReference type="GeneID" id="60683288"/>
<dbReference type="SUPFAM" id="SSF51419">
    <property type="entry name" value="PLP-binding barrel"/>
    <property type="match status" value="1"/>
</dbReference>
<evidence type="ECO:0000313" key="11">
    <source>
        <dbReference type="EMBL" id="KAA3524202.1"/>
    </source>
</evidence>
<accession>A0A120DB91</accession>